<reference evidence="1 2" key="1">
    <citation type="submission" date="2021-06" db="EMBL/GenBank/DDBJ databases">
        <authorList>
            <person name="Kallberg Y."/>
            <person name="Tangrot J."/>
            <person name="Rosling A."/>
        </authorList>
    </citation>
    <scope>NUCLEOTIDE SEQUENCE [LARGE SCALE GENOMIC DNA]</scope>
    <source>
        <strain evidence="1 2">120-4 pot B 10/14</strain>
    </source>
</reference>
<gene>
    <name evidence="1" type="ORF">GMARGA_LOCUS35477</name>
</gene>
<evidence type="ECO:0000313" key="2">
    <source>
        <dbReference type="Proteomes" id="UP000789901"/>
    </source>
</evidence>
<dbReference type="EMBL" id="CAJVQB010066093">
    <property type="protein sequence ID" value="CAG8841525.1"/>
    <property type="molecule type" value="Genomic_DNA"/>
</dbReference>
<accession>A0ABN7WWE1</accession>
<comment type="caution">
    <text evidence="1">The sequence shown here is derived from an EMBL/GenBank/DDBJ whole genome shotgun (WGS) entry which is preliminary data.</text>
</comment>
<name>A0ABN7WWE1_GIGMA</name>
<keyword evidence="2" id="KW-1185">Reference proteome</keyword>
<dbReference type="Proteomes" id="UP000789901">
    <property type="component" value="Unassembled WGS sequence"/>
</dbReference>
<evidence type="ECO:0000313" key="1">
    <source>
        <dbReference type="EMBL" id="CAG8841525.1"/>
    </source>
</evidence>
<protein>
    <submittedName>
        <fullName evidence="1">43304_t:CDS:1</fullName>
    </submittedName>
</protein>
<organism evidence="1 2">
    <name type="scientific">Gigaspora margarita</name>
    <dbReference type="NCBI Taxonomy" id="4874"/>
    <lineage>
        <taxon>Eukaryota</taxon>
        <taxon>Fungi</taxon>
        <taxon>Fungi incertae sedis</taxon>
        <taxon>Mucoromycota</taxon>
        <taxon>Glomeromycotina</taxon>
        <taxon>Glomeromycetes</taxon>
        <taxon>Diversisporales</taxon>
        <taxon>Gigasporaceae</taxon>
        <taxon>Gigaspora</taxon>
    </lineage>
</organism>
<proteinExistence type="predicted"/>
<feature type="non-terminal residue" evidence="1">
    <location>
        <position position="87"/>
    </location>
</feature>
<sequence length="87" mass="10322">MLKAIDFSKSLLEVRIQQLQNDALIPELILVEEQFLRKKKTKQTQHIKTLYHHRLPGYKYQAIRIATGKNPKWFTKVQQTLAELEHP</sequence>